<dbReference type="EMBL" id="LAZR01001248">
    <property type="protein sequence ID" value="KKN47966.1"/>
    <property type="molecule type" value="Genomic_DNA"/>
</dbReference>
<accession>A0A0F9TG72</accession>
<sequence length="92" mass="9700">MSGSYNAGEPLAVTNSVAVALTAGTYGNNRHAIVQVQGNPIRYRFDATDPTATVGFLIPVGAFIRLTSKDQLVKFRAIATGGDAVCFAEFGY</sequence>
<reference evidence="1" key="1">
    <citation type="journal article" date="2015" name="Nature">
        <title>Complex archaea that bridge the gap between prokaryotes and eukaryotes.</title>
        <authorList>
            <person name="Spang A."/>
            <person name="Saw J.H."/>
            <person name="Jorgensen S.L."/>
            <person name="Zaremba-Niedzwiedzka K."/>
            <person name="Martijn J."/>
            <person name="Lind A.E."/>
            <person name="van Eijk R."/>
            <person name="Schleper C."/>
            <person name="Guy L."/>
            <person name="Ettema T.J."/>
        </authorList>
    </citation>
    <scope>NUCLEOTIDE SEQUENCE</scope>
</reference>
<organism evidence="1">
    <name type="scientific">marine sediment metagenome</name>
    <dbReference type="NCBI Taxonomy" id="412755"/>
    <lineage>
        <taxon>unclassified sequences</taxon>
        <taxon>metagenomes</taxon>
        <taxon>ecological metagenomes</taxon>
    </lineage>
</organism>
<proteinExistence type="predicted"/>
<gene>
    <name evidence="1" type="ORF">LCGC14_0657800</name>
</gene>
<comment type="caution">
    <text evidence="1">The sequence shown here is derived from an EMBL/GenBank/DDBJ whole genome shotgun (WGS) entry which is preliminary data.</text>
</comment>
<dbReference type="AlphaFoldDB" id="A0A0F9TG72"/>
<protein>
    <submittedName>
        <fullName evidence="1">Uncharacterized protein</fullName>
    </submittedName>
</protein>
<name>A0A0F9TG72_9ZZZZ</name>
<evidence type="ECO:0000313" key="1">
    <source>
        <dbReference type="EMBL" id="KKN47966.1"/>
    </source>
</evidence>